<feature type="non-terminal residue" evidence="4">
    <location>
        <position position="1"/>
    </location>
</feature>
<dbReference type="InterPro" id="IPR036875">
    <property type="entry name" value="Znf_CCHC_sf"/>
</dbReference>
<dbReference type="EMBL" id="JAMKFB020000001">
    <property type="protein sequence ID" value="KAL0202534.1"/>
    <property type="molecule type" value="Genomic_DNA"/>
</dbReference>
<protein>
    <recommendedName>
        <fullName evidence="3">CCHC-type domain-containing protein</fullName>
    </recommendedName>
</protein>
<dbReference type="InterPro" id="IPR001878">
    <property type="entry name" value="Znf_CCHC"/>
</dbReference>
<evidence type="ECO:0000313" key="5">
    <source>
        <dbReference type="Proteomes" id="UP001529510"/>
    </source>
</evidence>
<dbReference type="PROSITE" id="PS50158">
    <property type="entry name" value="ZF_CCHC"/>
    <property type="match status" value="1"/>
</dbReference>
<feature type="region of interest" description="Disordered" evidence="2">
    <location>
        <begin position="182"/>
        <end position="259"/>
    </location>
</feature>
<feature type="domain" description="CCHC-type" evidence="3">
    <location>
        <begin position="157"/>
        <end position="173"/>
    </location>
</feature>
<dbReference type="Pfam" id="PF00098">
    <property type="entry name" value="zf-CCHC"/>
    <property type="match status" value="1"/>
</dbReference>
<keyword evidence="1" id="KW-0863">Zinc-finger</keyword>
<dbReference type="SMART" id="SM00343">
    <property type="entry name" value="ZnF_C2HC"/>
    <property type="match status" value="1"/>
</dbReference>
<proteinExistence type="predicted"/>
<organism evidence="4 5">
    <name type="scientific">Cirrhinus mrigala</name>
    <name type="common">Mrigala</name>
    <dbReference type="NCBI Taxonomy" id="683832"/>
    <lineage>
        <taxon>Eukaryota</taxon>
        <taxon>Metazoa</taxon>
        <taxon>Chordata</taxon>
        <taxon>Craniata</taxon>
        <taxon>Vertebrata</taxon>
        <taxon>Euteleostomi</taxon>
        <taxon>Actinopterygii</taxon>
        <taxon>Neopterygii</taxon>
        <taxon>Teleostei</taxon>
        <taxon>Ostariophysi</taxon>
        <taxon>Cypriniformes</taxon>
        <taxon>Cyprinidae</taxon>
        <taxon>Labeoninae</taxon>
        <taxon>Labeonini</taxon>
        <taxon>Cirrhinus</taxon>
    </lineage>
</organism>
<keyword evidence="1" id="KW-0862">Zinc</keyword>
<keyword evidence="1" id="KW-0479">Metal-binding</keyword>
<accession>A0ABD0RVE2</accession>
<feature type="compositionally biased region" description="Acidic residues" evidence="2">
    <location>
        <begin position="300"/>
        <end position="313"/>
    </location>
</feature>
<name>A0ABD0RVE2_CIRMR</name>
<dbReference type="GO" id="GO:0008270">
    <property type="term" value="F:zinc ion binding"/>
    <property type="evidence" value="ECO:0007669"/>
    <property type="project" value="UniProtKB-KW"/>
</dbReference>
<keyword evidence="5" id="KW-1185">Reference proteome</keyword>
<gene>
    <name evidence="4" type="ORF">M9458_000552</name>
</gene>
<dbReference type="Proteomes" id="UP001529510">
    <property type="component" value="Unassembled WGS sequence"/>
</dbReference>
<evidence type="ECO:0000259" key="3">
    <source>
        <dbReference type="PROSITE" id="PS50158"/>
    </source>
</evidence>
<evidence type="ECO:0000313" key="4">
    <source>
        <dbReference type="EMBL" id="KAL0202534.1"/>
    </source>
</evidence>
<evidence type="ECO:0000256" key="1">
    <source>
        <dbReference type="PROSITE-ProRule" id="PRU00047"/>
    </source>
</evidence>
<reference evidence="4 5" key="1">
    <citation type="submission" date="2024-05" db="EMBL/GenBank/DDBJ databases">
        <title>Genome sequencing and assembly of Indian major carp, Cirrhinus mrigala (Hamilton, 1822).</title>
        <authorList>
            <person name="Mohindra V."/>
            <person name="Chowdhury L.M."/>
            <person name="Lal K."/>
            <person name="Jena J.K."/>
        </authorList>
    </citation>
    <scope>NUCLEOTIDE SEQUENCE [LARGE SCALE GENOMIC DNA]</scope>
    <source>
        <strain evidence="4">CM1030</strain>
        <tissue evidence="4">Blood</tissue>
    </source>
</reference>
<feature type="compositionally biased region" description="Low complexity" evidence="2">
    <location>
        <begin position="193"/>
        <end position="209"/>
    </location>
</feature>
<evidence type="ECO:0000256" key="2">
    <source>
        <dbReference type="SAM" id="MobiDB-lite"/>
    </source>
</evidence>
<dbReference type="AlphaFoldDB" id="A0ABD0RVE2"/>
<dbReference type="SUPFAM" id="SSF57756">
    <property type="entry name" value="Retrovirus zinc finger-like domains"/>
    <property type="match status" value="1"/>
</dbReference>
<comment type="caution">
    <text evidence="4">The sequence shown here is derived from an EMBL/GenBank/DDBJ whole genome shotgun (WGS) entry which is preliminary data.</text>
</comment>
<feature type="compositionally biased region" description="Basic and acidic residues" evidence="2">
    <location>
        <begin position="230"/>
        <end position="242"/>
    </location>
</feature>
<feature type="region of interest" description="Disordered" evidence="2">
    <location>
        <begin position="284"/>
        <end position="322"/>
    </location>
</feature>
<sequence length="322" mass="34896">FKLTHATPRCEGGISGECGGGLPGSRVLSASRMNSAIVVFLDSIDKANEVVEHGIIVKGELIPVLPLSLPAKKVTISNVPPFVSDLILTQALSRYGKLVSPIKKIPINCSSPLLKHIVSFRRFAYMIINDDADLDVSLNFRIDDFDYVVFVTTAKMKCFSCGTFGHLMRNCPEIIAEKERNVGGRSESGDLVGVSGEAEGAPPGEGSVAPTPPPASSSETVEGVIAPTHAETRSDEGRKDVDNVTWGKTGDGQADRVSENSAEHFQELCEIAKCCGREEEQAIFKTPQKRKKISKKIEMHDDEDLETESDAESSDSIYRTEL</sequence>
<dbReference type="Gene3D" id="4.10.60.10">
    <property type="entry name" value="Zinc finger, CCHC-type"/>
    <property type="match status" value="1"/>
</dbReference>